<proteinExistence type="inferred from homology"/>
<reference evidence="8 9" key="1">
    <citation type="submission" date="2011-07" db="EMBL/GenBank/DDBJ databases">
        <authorList>
            <person name="Coyne R."/>
            <person name="Brami D."/>
            <person name="Johnson J."/>
            <person name="Hostetler J."/>
            <person name="Hannick L."/>
            <person name="Clark T."/>
            <person name="Cassidy-Hanley D."/>
            <person name="Inman J."/>
        </authorList>
    </citation>
    <scope>NUCLEOTIDE SEQUENCE [LARGE SCALE GENOMIC DNA]</scope>
    <source>
        <strain evidence="8 9">G5</strain>
    </source>
</reference>
<dbReference type="GO" id="GO:0035859">
    <property type="term" value="C:Seh1-associated complex"/>
    <property type="evidence" value="ECO:0007669"/>
    <property type="project" value="TreeGrafter"/>
</dbReference>
<sequence length="374" mass="43779">MNQKTQKINQFQKIDTNHEDIIHDIAFDYYGKKLATCSTDRSVKIYQKSSNGEWKQINSITNQDGPVWKVKWAHPEFGNILAACSMDRYINIYEENRDFNQKDQSKKNNQKYNKYVYKINKDKQGTWRNTQIYDNESIEDMKFGPKHLGLILAIARADGIIRIFMFKDMLNLQIQEKITEINITKLGINSISWSKNRFDKPMIAIGCKDFNTSQIKHYCNVYGNTIKMPEEVEKSECFQIYAINIIANQQKLNQQIKIYPDETKQNEFLHSQAVNDVSWSLHNGKSFHLIGTCGKEGAIVWYLKNLEENQLQVLQKVILNYNLEVEVWKISWNLSGQLVSTTDSAEEMNVYQSKGIGQWQNVKTVKLYQDEIYF</sequence>
<dbReference type="Pfam" id="PF00400">
    <property type="entry name" value="WD40"/>
    <property type="match status" value="2"/>
</dbReference>
<dbReference type="AlphaFoldDB" id="G0R4Q1"/>
<evidence type="ECO:0000256" key="2">
    <source>
        <dbReference type="ARBA" id="ARBA00010102"/>
    </source>
</evidence>
<keyword evidence="5" id="KW-0677">Repeat</keyword>
<dbReference type="OMA" id="NAPTRRW"/>
<name>G0R4Q1_ICHMU</name>
<dbReference type="GeneID" id="14903629"/>
<dbReference type="SMART" id="SM00320">
    <property type="entry name" value="WD40"/>
    <property type="match status" value="5"/>
</dbReference>
<gene>
    <name evidence="8" type="ORF">IMG5_194200</name>
</gene>
<evidence type="ECO:0000256" key="4">
    <source>
        <dbReference type="ARBA" id="ARBA00022574"/>
    </source>
</evidence>
<dbReference type="STRING" id="857967.G0R4Q1"/>
<protein>
    <submittedName>
        <fullName evidence="8">Sec13, putative</fullName>
        <ecNumber evidence="8">2.3.1.48</ecNumber>
    </submittedName>
</protein>
<dbReference type="Gene3D" id="2.130.10.10">
    <property type="entry name" value="YVTN repeat-like/Quinoprotein amine dehydrogenase"/>
    <property type="match status" value="2"/>
</dbReference>
<comment type="subcellular location">
    <subcellularLocation>
        <location evidence="1">Nucleus envelope</location>
    </subcellularLocation>
</comment>
<keyword evidence="6" id="KW-0653">Protein transport</keyword>
<keyword evidence="8" id="KW-0012">Acyltransferase</keyword>
<dbReference type="GO" id="GO:0034198">
    <property type="term" value="P:cellular response to amino acid starvation"/>
    <property type="evidence" value="ECO:0007669"/>
    <property type="project" value="TreeGrafter"/>
</dbReference>
<dbReference type="GO" id="GO:1904263">
    <property type="term" value="P:positive regulation of TORC1 signaling"/>
    <property type="evidence" value="ECO:0007669"/>
    <property type="project" value="TreeGrafter"/>
</dbReference>
<dbReference type="GO" id="GO:0061733">
    <property type="term" value="F:protein-lysine-acetyltransferase activity"/>
    <property type="evidence" value="ECO:0007669"/>
    <property type="project" value="UniProtKB-EC"/>
</dbReference>
<dbReference type="GO" id="GO:0031080">
    <property type="term" value="C:nuclear pore outer ring"/>
    <property type="evidence" value="ECO:0007669"/>
    <property type="project" value="TreeGrafter"/>
</dbReference>
<evidence type="ECO:0000313" key="9">
    <source>
        <dbReference type="Proteomes" id="UP000008983"/>
    </source>
</evidence>
<dbReference type="InterPro" id="IPR015943">
    <property type="entry name" value="WD40/YVTN_repeat-like_dom_sf"/>
</dbReference>
<dbReference type="Proteomes" id="UP000008983">
    <property type="component" value="Unassembled WGS sequence"/>
</dbReference>
<keyword evidence="3" id="KW-0813">Transport</keyword>
<keyword evidence="9" id="KW-1185">Reference proteome</keyword>
<dbReference type="SUPFAM" id="SSF50978">
    <property type="entry name" value="WD40 repeat-like"/>
    <property type="match status" value="1"/>
</dbReference>
<comment type="similarity">
    <text evidence="2">Belongs to the WD repeat SEC13 family.</text>
</comment>
<evidence type="ECO:0000313" key="8">
    <source>
        <dbReference type="EMBL" id="EGR27557.1"/>
    </source>
</evidence>
<dbReference type="PANTHER" id="PTHR11024:SF3">
    <property type="entry name" value="NUCLEOPORIN SEH1"/>
    <property type="match status" value="1"/>
</dbReference>
<dbReference type="eggNOG" id="KOG2445">
    <property type="taxonomic scope" value="Eukaryota"/>
</dbReference>
<dbReference type="InParanoid" id="G0R4Q1"/>
<dbReference type="InterPro" id="IPR001680">
    <property type="entry name" value="WD40_rpt"/>
</dbReference>
<evidence type="ECO:0000256" key="5">
    <source>
        <dbReference type="ARBA" id="ARBA00022737"/>
    </source>
</evidence>
<keyword evidence="4" id="KW-0853">WD repeat</keyword>
<dbReference type="InterPro" id="IPR036322">
    <property type="entry name" value="WD40_repeat_dom_sf"/>
</dbReference>
<dbReference type="GO" id="GO:0015031">
    <property type="term" value="P:protein transport"/>
    <property type="evidence" value="ECO:0007669"/>
    <property type="project" value="UniProtKB-KW"/>
</dbReference>
<dbReference type="PANTHER" id="PTHR11024">
    <property type="entry name" value="NUCLEAR PORE COMPLEX PROTEIN SEC13 / SEH1 FAMILY MEMBER"/>
    <property type="match status" value="1"/>
</dbReference>
<organism evidence="8 9">
    <name type="scientific">Ichthyophthirius multifiliis</name>
    <name type="common">White spot disease agent</name>
    <name type="synonym">Ich</name>
    <dbReference type="NCBI Taxonomy" id="5932"/>
    <lineage>
        <taxon>Eukaryota</taxon>
        <taxon>Sar</taxon>
        <taxon>Alveolata</taxon>
        <taxon>Ciliophora</taxon>
        <taxon>Intramacronucleata</taxon>
        <taxon>Oligohymenophorea</taxon>
        <taxon>Hymenostomatida</taxon>
        <taxon>Ophryoglenina</taxon>
        <taxon>Ichthyophthirius</taxon>
    </lineage>
</organism>
<dbReference type="RefSeq" id="XP_004025009.1">
    <property type="nucleotide sequence ID" value="XM_004024960.1"/>
</dbReference>
<dbReference type="EMBL" id="GL984353">
    <property type="protein sequence ID" value="EGR27557.1"/>
    <property type="molecule type" value="Genomic_DNA"/>
</dbReference>
<dbReference type="GO" id="GO:0005198">
    <property type="term" value="F:structural molecule activity"/>
    <property type="evidence" value="ECO:0007669"/>
    <property type="project" value="InterPro"/>
</dbReference>
<evidence type="ECO:0000256" key="7">
    <source>
        <dbReference type="ARBA" id="ARBA00023242"/>
    </source>
</evidence>
<evidence type="ECO:0000256" key="1">
    <source>
        <dbReference type="ARBA" id="ARBA00004259"/>
    </source>
</evidence>
<evidence type="ECO:0000256" key="3">
    <source>
        <dbReference type="ARBA" id="ARBA00022448"/>
    </source>
</evidence>
<keyword evidence="7" id="KW-0539">Nucleus</keyword>
<evidence type="ECO:0000256" key="6">
    <source>
        <dbReference type="ARBA" id="ARBA00022927"/>
    </source>
</evidence>
<accession>G0R4Q1</accession>
<dbReference type="InterPro" id="IPR037363">
    <property type="entry name" value="Sec13/Seh1_fam"/>
</dbReference>
<keyword evidence="8" id="KW-0808">Transferase</keyword>
<dbReference type="EC" id="2.3.1.48" evidence="8"/>
<dbReference type="OrthoDB" id="364224at2759"/>